<accession>A0A0F8ZNS7</accession>
<dbReference type="Pfam" id="PF00092">
    <property type="entry name" value="VWA"/>
    <property type="match status" value="1"/>
</dbReference>
<dbReference type="Pfam" id="PF12450">
    <property type="entry name" value="vWF_A"/>
    <property type="match status" value="1"/>
</dbReference>
<dbReference type="InterPro" id="IPR002035">
    <property type="entry name" value="VWF_A"/>
</dbReference>
<dbReference type="PANTHER" id="PTHR10579">
    <property type="entry name" value="CALCIUM-ACTIVATED CHLORIDE CHANNEL REGULATOR"/>
    <property type="match status" value="1"/>
</dbReference>
<reference evidence="2" key="1">
    <citation type="journal article" date="2015" name="Nature">
        <title>Complex archaea that bridge the gap between prokaryotes and eukaryotes.</title>
        <authorList>
            <person name="Spang A."/>
            <person name="Saw J.H."/>
            <person name="Jorgensen S.L."/>
            <person name="Zaremba-Niedzwiedzka K."/>
            <person name="Martijn J."/>
            <person name="Lind A.E."/>
            <person name="van Eijk R."/>
            <person name="Schleper C."/>
            <person name="Guy L."/>
            <person name="Ettema T.J."/>
        </authorList>
    </citation>
    <scope>NUCLEOTIDE SEQUENCE</scope>
</reference>
<feature type="domain" description="VWFA" evidence="1">
    <location>
        <begin position="170"/>
        <end position="348"/>
    </location>
</feature>
<dbReference type="InterPro" id="IPR021908">
    <property type="entry name" value="YfbK_C"/>
</dbReference>
<sequence>MRTTLAVISTCAVVSLLVFLSIFGNGGCAVASNNLMSGAGIRESRLKPHGGTDNVNDAAFDAMFFRNYGVNPFVDTDEDHLSTFAIDVDTGSYTLCRSYLNRKHLPPKDAIRTEEFINYFDYGYSPPGEGKDAFRIHLEAAPSLFGKDKILLRVGIKARQIAASDRKNAVLTFVIDTSGSMASEDRLELVKKSLRLLVDQLREGDEVGIAVYGTRGRKLLAHCGIDNRKEILDAIERLQPGGSTNAEEGLTIGYKMAKKAFKEGAINRIVLCSDGVANVGRTGPESILQAIKKHTAGGITLSTIGFGMGNYNDVLMEQLADKGDGNYSYVDTLREARRVFIENLTGTLQLVARDVKVQVDFDEAVVRSYRLLGYENRDVADEDFRNDKVDGGEIGSGHSVTALYEL</sequence>
<proteinExistence type="predicted"/>
<organism evidence="2">
    <name type="scientific">marine sediment metagenome</name>
    <dbReference type="NCBI Taxonomy" id="412755"/>
    <lineage>
        <taxon>unclassified sequences</taxon>
        <taxon>metagenomes</taxon>
        <taxon>ecological metagenomes</taxon>
    </lineage>
</organism>
<feature type="non-terminal residue" evidence="2">
    <location>
        <position position="406"/>
    </location>
</feature>
<protein>
    <recommendedName>
        <fullName evidence="1">VWFA domain-containing protein</fullName>
    </recommendedName>
</protein>
<dbReference type="InterPro" id="IPR036465">
    <property type="entry name" value="vWFA_dom_sf"/>
</dbReference>
<name>A0A0F8ZNS7_9ZZZZ</name>
<gene>
    <name evidence="2" type="ORF">LCGC14_2672260</name>
</gene>
<dbReference type="InterPro" id="IPR022156">
    <property type="entry name" value="Uncharacterised_YfbK_N"/>
</dbReference>
<evidence type="ECO:0000259" key="1">
    <source>
        <dbReference type="PROSITE" id="PS50234"/>
    </source>
</evidence>
<dbReference type="SMART" id="SM00327">
    <property type="entry name" value="VWA"/>
    <property type="match status" value="1"/>
</dbReference>
<dbReference type="InterPro" id="IPR051266">
    <property type="entry name" value="CLCR"/>
</dbReference>
<dbReference type="AlphaFoldDB" id="A0A0F8ZNS7"/>
<dbReference type="EMBL" id="LAZR01046890">
    <property type="protein sequence ID" value="KKK95493.1"/>
    <property type="molecule type" value="Genomic_DNA"/>
</dbReference>
<dbReference type="PANTHER" id="PTHR10579:SF43">
    <property type="entry name" value="ZINC FINGER (C3HC4-TYPE RING FINGER) FAMILY PROTEIN"/>
    <property type="match status" value="1"/>
</dbReference>
<dbReference type="PROSITE" id="PS50234">
    <property type="entry name" value="VWFA"/>
    <property type="match status" value="1"/>
</dbReference>
<evidence type="ECO:0000313" key="2">
    <source>
        <dbReference type="EMBL" id="KKK95493.1"/>
    </source>
</evidence>
<dbReference type="Gene3D" id="3.40.50.410">
    <property type="entry name" value="von Willebrand factor, type A domain"/>
    <property type="match status" value="1"/>
</dbReference>
<comment type="caution">
    <text evidence="2">The sequence shown here is derived from an EMBL/GenBank/DDBJ whole genome shotgun (WGS) entry which is preliminary data.</text>
</comment>
<dbReference type="Pfam" id="PF12034">
    <property type="entry name" value="YfbK_C"/>
    <property type="match status" value="1"/>
</dbReference>
<dbReference type="SUPFAM" id="SSF53300">
    <property type="entry name" value="vWA-like"/>
    <property type="match status" value="1"/>
</dbReference>